<evidence type="ECO:0000313" key="2">
    <source>
        <dbReference type="Proteomes" id="UP000224317"/>
    </source>
</evidence>
<proteinExistence type="predicted"/>
<gene>
    <name evidence="1" type="ORF">CSX00_02540</name>
</gene>
<dbReference type="Proteomes" id="UP000224317">
    <property type="component" value="Unassembled WGS sequence"/>
</dbReference>
<name>A0A2G3EDR8_9FIRM</name>
<dbReference type="EMBL" id="PDYH01000008">
    <property type="protein sequence ID" value="PHU41211.1"/>
    <property type="molecule type" value="Genomic_DNA"/>
</dbReference>
<reference evidence="1" key="1">
    <citation type="submission" date="2017-10" db="EMBL/GenBank/DDBJ databases">
        <title>Resolving the taxonomy of Roseburia spp., Eubacterium rectale and Agathobacter spp. through phylogenomic analysis.</title>
        <authorList>
            <person name="Sheridan P.O."/>
            <person name="Walker A.W."/>
            <person name="Duncan S.H."/>
            <person name="Scott K.P."/>
            <person name="Toole P.W.O."/>
            <person name="Luis P."/>
            <person name="Flint H.J."/>
        </authorList>
    </citation>
    <scope>NUCLEOTIDE SEQUENCE [LARGE SCALE GENOMIC DNA]</scope>
    <source>
        <strain evidence="1">JK10</strain>
    </source>
</reference>
<protein>
    <submittedName>
        <fullName evidence="1">Uncharacterized protein</fullName>
    </submittedName>
</protein>
<keyword evidence="2" id="KW-1185">Reference proteome</keyword>
<comment type="caution">
    <text evidence="1">The sequence shown here is derived from an EMBL/GenBank/DDBJ whole genome shotgun (WGS) entry which is preliminary data.</text>
</comment>
<evidence type="ECO:0000313" key="1">
    <source>
        <dbReference type="EMBL" id="PHU41211.1"/>
    </source>
</evidence>
<sequence>MSELLTKELTVRQKDILKSKDLPQQWDQLDMSIQESIESIEEMLQFLEQKYGKTFVYAGYKKANRTYHDEESLLAYAVGDDPETQKCLVNRTKDGLEDTYGWVLAFPVFRKKMQDKVSDLLNDNNYKLFTKLLGVSNDGTVKASTVVVVIETAYDNASKELFDKVASRLSNEEGVYKILMYCVAPGTTESMAQHNYEQIMNSDNTLGRYSSLASASK</sequence>
<dbReference type="RefSeq" id="WP_099412746.1">
    <property type="nucleotide sequence ID" value="NZ_PDYH01000008.1"/>
</dbReference>
<dbReference type="AlphaFoldDB" id="A0A2G3EDR8"/>
<organism evidence="1 2">
    <name type="scientific">Pseudobutyrivibrio ruminis</name>
    <dbReference type="NCBI Taxonomy" id="46206"/>
    <lineage>
        <taxon>Bacteria</taxon>
        <taxon>Bacillati</taxon>
        <taxon>Bacillota</taxon>
        <taxon>Clostridia</taxon>
        <taxon>Lachnospirales</taxon>
        <taxon>Lachnospiraceae</taxon>
        <taxon>Pseudobutyrivibrio</taxon>
    </lineage>
</organism>
<accession>A0A2G3EDR8</accession>